<dbReference type="Gene3D" id="3.30.70.3000">
    <property type="match status" value="1"/>
</dbReference>
<dbReference type="InterPro" id="IPR038469">
    <property type="entry name" value="tRNAHis_GuaTrfase_Thg1_sf"/>
</dbReference>
<protein>
    <submittedName>
        <fullName evidence="1">Uncharacterized protein</fullName>
    </submittedName>
</protein>
<dbReference type="AlphaFoldDB" id="A0A6C0DUS9"/>
<reference evidence="1" key="1">
    <citation type="journal article" date="2020" name="Nature">
        <title>Giant virus diversity and host interactions through global metagenomics.</title>
        <authorList>
            <person name="Schulz F."/>
            <person name="Roux S."/>
            <person name="Paez-Espino D."/>
            <person name="Jungbluth S."/>
            <person name="Walsh D.A."/>
            <person name="Denef V.J."/>
            <person name="McMahon K.D."/>
            <person name="Konstantinidis K.T."/>
            <person name="Eloe-Fadrosh E.A."/>
            <person name="Kyrpides N.C."/>
            <person name="Woyke T."/>
        </authorList>
    </citation>
    <scope>NUCLEOTIDE SEQUENCE</scope>
    <source>
        <strain evidence="1">GVMAG-M-3300023174-68</strain>
    </source>
</reference>
<dbReference type="EMBL" id="MN739679">
    <property type="protein sequence ID" value="QHT20597.1"/>
    <property type="molecule type" value="Genomic_DNA"/>
</dbReference>
<name>A0A6C0DUS9_9ZZZZ</name>
<accession>A0A6C0DUS9</accession>
<evidence type="ECO:0000313" key="1">
    <source>
        <dbReference type="EMBL" id="QHT20597.1"/>
    </source>
</evidence>
<proteinExistence type="predicted"/>
<organism evidence="1">
    <name type="scientific">viral metagenome</name>
    <dbReference type="NCBI Taxonomy" id="1070528"/>
    <lineage>
        <taxon>unclassified sequences</taxon>
        <taxon>metagenomes</taxon>
        <taxon>organismal metagenomes</taxon>
    </lineage>
</organism>
<sequence length="301" mass="36380">MKNLLYILTNKMLTVLKKKLESLFYITEEDNCENSLQTRMKHYLSRYNSECHYYKPRIISLKSKKLLFFVNHLTTLDEKLEILKEHNQMLIDVCSKLYKRFDPHMIYTFNNEIHLVFYYNDEGDVLYYGDVNKLITSIVSYASVYMEKKLSEKGMNIDFIFNGEFVEFDKDYETLNYIIWRQLDCKRNNTVLLYRCLKQSEILDNKLVLDKIKNEEMIEELKTYKSIDESIFNGNIIKRQLYYKERSSKDNSSKKIQNNKESKREWSENGMYTRKRLVVDNINLVDNFKENAKKYIYNKVM</sequence>